<feature type="domain" description="Glutamine amidotransferase type-2" evidence="9">
    <location>
        <begin position="2"/>
        <end position="215"/>
    </location>
</feature>
<protein>
    <recommendedName>
        <fullName evidence="3">Glutamine--fructose-6-phosphate aminotransferase [isomerizing]</fullName>
        <ecNumber evidence="2">2.6.1.16</ecNumber>
    </recommendedName>
</protein>
<feature type="coiled-coil region" evidence="8">
    <location>
        <begin position="420"/>
        <end position="450"/>
    </location>
</feature>
<evidence type="ECO:0000256" key="1">
    <source>
        <dbReference type="ARBA" id="ARBA00001031"/>
    </source>
</evidence>
<comment type="caution">
    <text evidence="11">The sequence shown here is derived from an EMBL/GenBank/DDBJ whole genome shotgun (WGS) entry which is preliminary data.</text>
</comment>
<evidence type="ECO:0000259" key="9">
    <source>
        <dbReference type="PROSITE" id="PS51278"/>
    </source>
</evidence>
<keyword evidence="6" id="KW-0677">Repeat</keyword>
<comment type="catalytic activity">
    <reaction evidence="1">
        <text>D-fructose 6-phosphate + L-glutamine = D-glucosamine 6-phosphate + L-glutamate</text>
        <dbReference type="Rhea" id="RHEA:13237"/>
        <dbReference type="ChEBI" id="CHEBI:29985"/>
        <dbReference type="ChEBI" id="CHEBI:58359"/>
        <dbReference type="ChEBI" id="CHEBI:58725"/>
        <dbReference type="ChEBI" id="CHEBI:61527"/>
        <dbReference type="EC" id="2.6.1.16"/>
    </reaction>
</comment>
<evidence type="ECO:0000256" key="8">
    <source>
        <dbReference type="SAM" id="Coils"/>
    </source>
</evidence>
<feature type="domain" description="SIS" evidence="10">
    <location>
        <begin position="276"/>
        <end position="415"/>
    </location>
</feature>
<dbReference type="Pfam" id="PF01380">
    <property type="entry name" value="SIS"/>
    <property type="match status" value="2"/>
</dbReference>
<dbReference type="Gene3D" id="3.40.50.10490">
    <property type="entry name" value="Glucose-6-phosphate isomerase like protein, domain 1"/>
    <property type="match status" value="2"/>
</dbReference>
<dbReference type="GO" id="GO:0006047">
    <property type="term" value="P:UDP-N-acetylglucosamine metabolic process"/>
    <property type="evidence" value="ECO:0007669"/>
    <property type="project" value="TreeGrafter"/>
</dbReference>
<dbReference type="PROSITE" id="PS51464">
    <property type="entry name" value="SIS"/>
    <property type="match status" value="2"/>
</dbReference>
<keyword evidence="4 11" id="KW-0032">Aminotransferase</keyword>
<dbReference type="SUPFAM" id="SSF56235">
    <property type="entry name" value="N-terminal nucleophile aminohydrolases (Ntn hydrolases)"/>
    <property type="match status" value="1"/>
</dbReference>
<dbReference type="EC" id="2.6.1.16" evidence="2"/>
<evidence type="ECO:0000256" key="2">
    <source>
        <dbReference type="ARBA" id="ARBA00012916"/>
    </source>
</evidence>
<dbReference type="Proteomes" id="UP000034489">
    <property type="component" value="Unassembled WGS sequence"/>
</dbReference>
<dbReference type="InterPro" id="IPR035466">
    <property type="entry name" value="GlmS/AgaS_SIS"/>
</dbReference>
<dbReference type="PANTHER" id="PTHR10937">
    <property type="entry name" value="GLUCOSAMINE--FRUCTOSE-6-PHOSPHATE AMINOTRANSFERASE, ISOMERIZING"/>
    <property type="match status" value="1"/>
</dbReference>
<keyword evidence="5 11" id="KW-0808">Transferase</keyword>
<dbReference type="NCBIfam" id="NF001484">
    <property type="entry name" value="PRK00331.1"/>
    <property type="match status" value="1"/>
</dbReference>
<evidence type="ECO:0000256" key="7">
    <source>
        <dbReference type="ARBA" id="ARBA00022962"/>
    </source>
</evidence>
<feature type="domain" description="SIS" evidence="10">
    <location>
        <begin position="443"/>
        <end position="579"/>
    </location>
</feature>
<dbReference type="GO" id="GO:0004360">
    <property type="term" value="F:glutamine-fructose-6-phosphate transaminase (isomerizing) activity"/>
    <property type="evidence" value="ECO:0007669"/>
    <property type="project" value="UniProtKB-EC"/>
</dbReference>
<dbReference type="AlphaFoldDB" id="A0A0G0RX56"/>
<dbReference type="SUPFAM" id="SSF53697">
    <property type="entry name" value="SIS domain"/>
    <property type="match status" value="1"/>
</dbReference>
<evidence type="ECO:0000256" key="4">
    <source>
        <dbReference type="ARBA" id="ARBA00022576"/>
    </source>
</evidence>
<dbReference type="InterPro" id="IPR047084">
    <property type="entry name" value="GFAT_N"/>
</dbReference>
<dbReference type="NCBIfam" id="TIGR01135">
    <property type="entry name" value="glmS"/>
    <property type="match status" value="1"/>
</dbReference>
<dbReference type="EMBL" id="LBYQ01000017">
    <property type="protein sequence ID" value="KKR54531.1"/>
    <property type="molecule type" value="Genomic_DNA"/>
</dbReference>
<keyword evidence="8" id="KW-0175">Coiled coil</keyword>
<dbReference type="InterPro" id="IPR046348">
    <property type="entry name" value="SIS_dom_sf"/>
</dbReference>
<dbReference type="CDD" id="cd05009">
    <property type="entry name" value="SIS_GlmS_GlmD_2"/>
    <property type="match status" value="1"/>
</dbReference>
<reference evidence="11 12" key="1">
    <citation type="journal article" date="2015" name="Nature">
        <title>rRNA introns, odd ribosomes, and small enigmatic genomes across a large radiation of phyla.</title>
        <authorList>
            <person name="Brown C.T."/>
            <person name="Hug L.A."/>
            <person name="Thomas B.C."/>
            <person name="Sharon I."/>
            <person name="Castelle C.J."/>
            <person name="Singh A."/>
            <person name="Wilkins M.J."/>
            <person name="Williams K.H."/>
            <person name="Banfield J.F."/>
        </authorList>
    </citation>
    <scope>NUCLEOTIDE SEQUENCE [LARGE SCALE GENOMIC DNA]</scope>
</reference>
<dbReference type="InterPro" id="IPR035490">
    <property type="entry name" value="GlmS/FrlB_SIS"/>
</dbReference>
<dbReference type="Gene3D" id="3.60.20.10">
    <property type="entry name" value="Glutamine Phosphoribosylpyrophosphate, subunit 1, domain 1"/>
    <property type="match status" value="1"/>
</dbReference>
<dbReference type="GO" id="GO:0006002">
    <property type="term" value="P:fructose 6-phosphate metabolic process"/>
    <property type="evidence" value="ECO:0007669"/>
    <property type="project" value="TreeGrafter"/>
</dbReference>
<evidence type="ECO:0000256" key="5">
    <source>
        <dbReference type="ARBA" id="ARBA00022679"/>
    </source>
</evidence>
<evidence type="ECO:0000313" key="11">
    <source>
        <dbReference type="EMBL" id="KKR54531.1"/>
    </source>
</evidence>
<sequence length="589" mass="64680">MCGIFGYVGKRSDAAKIILGGLKRLEYRGYDSWGVAVLENRQIKASKKVGAIGDLDKDLQLPDSFIGIGHTRWATHGGVTDINAHPHYASDKSFVLAQNGMVDNFEELKSKLLKKGYKFETETDTEVIVRLIEDASRGNLQEAVRAAFLKLKGRNTIILLTKDGEIIACRNGSPLVLGKNKKGEFFFSSDTHSFSDVAQSVLVVENGQMVVGKNSKISLFDIKSAKNLDFHFEKIEFLAETAEKEGFSHFMTKEIFESSEVIRVIIAKEKQTHLDFAKEIKAAKRVFTIGSGTAGAAAAQIAYFLRAVAKINAVSLVGADAFEYFDLFGAGDLIIAPSQSGETADVLEVLEIAKKKGVKIASLVNMPGSMMTKISDFAFMAGAGPEICVMSTKVFTSQIAWGYLIACAVSGKYEVGRTNLEKLAKKIDNYLKNENNHKDLKNLAEKLSKKEHIFLLAKAQNFQIIREGMVKIIEASYKHAHAIPAGDLKHYAITLMEKGVPVLVLVSNDEVKDDVISAVSQVRVRGAQVVGFAPFEHKDFDLFVKIPDLGEVSSIMNTISLQLLAYYMAVKLGNNVDYPRNIAKSVTVK</sequence>
<dbReference type="GO" id="GO:0006487">
    <property type="term" value="P:protein N-linked glycosylation"/>
    <property type="evidence" value="ECO:0007669"/>
    <property type="project" value="TreeGrafter"/>
</dbReference>
<dbReference type="InterPro" id="IPR005855">
    <property type="entry name" value="GFAT"/>
</dbReference>
<organism evidence="11 12">
    <name type="scientific">Candidatus Curtissbacteria bacterium GW2011_GWA1_40_24</name>
    <dbReference type="NCBI Taxonomy" id="1618406"/>
    <lineage>
        <taxon>Bacteria</taxon>
        <taxon>Candidatus Curtissiibacteriota</taxon>
    </lineage>
</organism>
<name>A0A0G0RX56_9BACT</name>
<dbReference type="PATRIC" id="fig|1618406.3.peg.260"/>
<dbReference type="InterPro" id="IPR029055">
    <property type="entry name" value="Ntn_hydrolases_N"/>
</dbReference>
<proteinExistence type="predicted"/>
<evidence type="ECO:0000256" key="6">
    <source>
        <dbReference type="ARBA" id="ARBA00022737"/>
    </source>
</evidence>
<accession>A0A0G0RX56</accession>
<dbReference type="PANTHER" id="PTHR10937:SF0">
    <property type="entry name" value="GLUTAMINE--FRUCTOSE-6-PHOSPHATE TRANSAMINASE (ISOMERIZING)"/>
    <property type="match status" value="1"/>
</dbReference>
<gene>
    <name evidence="11" type="ORF">UT92_C0017G0004</name>
</gene>
<keyword evidence="7" id="KW-0315">Glutamine amidotransferase</keyword>
<dbReference type="PROSITE" id="PS51278">
    <property type="entry name" value="GATASE_TYPE_2"/>
    <property type="match status" value="1"/>
</dbReference>
<dbReference type="InterPro" id="IPR001347">
    <property type="entry name" value="SIS_dom"/>
</dbReference>
<evidence type="ECO:0000256" key="3">
    <source>
        <dbReference type="ARBA" id="ARBA00016090"/>
    </source>
</evidence>
<dbReference type="GO" id="GO:0097367">
    <property type="term" value="F:carbohydrate derivative binding"/>
    <property type="evidence" value="ECO:0007669"/>
    <property type="project" value="InterPro"/>
</dbReference>
<evidence type="ECO:0000313" key="12">
    <source>
        <dbReference type="Proteomes" id="UP000034489"/>
    </source>
</evidence>
<dbReference type="CDD" id="cd05008">
    <property type="entry name" value="SIS_GlmS_GlmD_1"/>
    <property type="match status" value="1"/>
</dbReference>
<dbReference type="Pfam" id="PF13522">
    <property type="entry name" value="GATase_6"/>
    <property type="match status" value="1"/>
</dbReference>
<evidence type="ECO:0000259" key="10">
    <source>
        <dbReference type="PROSITE" id="PS51464"/>
    </source>
</evidence>
<dbReference type="InterPro" id="IPR017932">
    <property type="entry name" value="GATase_2_dom"/>
</dbReference>
<dbReference type="CDD" id="cd00714">
    <property type="entry name" value="GFAT"/>
    <property type="match status" value="1"/>
</dbReference>